<organism evidence="1 2">
    <name type="scientific">Ascoidea rubescens DSM 1968</name>
    <dbReference type="NCBI Taxonomy" id="1344418"/>
    <lineage>
        <taxon>Eukaryota</taxon>
        <taxon>Fungi</taxon>
        <taxon>Dikarya</taxon>
        <taxon>Ascomycota</taxon>
        <taxon>Saccharomycotina</taxon>
        <taxon>Saccharomycetes</taxon>
        <taxon>Ascoideaceae</taxon>
        <taxon>Ascoidea</taxon>
    </lineage>
</organism>
<dbReference type="EMBL" id="KV454478">
    <property type="protein sequence ID" value="ODV61886.1"/>
    <property type="molecule type" value="Genomic_DNA"/>
</dbReference>
<sequence>MNDIYLFSSNSSIPHKKLNLKTVPLIVQLLHKHPTILCVNLSCLIQPSNVLTTKHIEISERLHSNICNTSFSSSKTESNSIAFDNVKDMQTLDLPNPTVEIWLIKGFHSHIPFDIDNNLMMKNLEDYHASAASNSKIQAAVGLTPIVTNVMWENRSTANDDIDSTDRITSDERSM</sequence>
<accession>A0A1D2VJU0</accession>
<keyword evidence="2" id="KW-1185">Reference proteome</keyword>
<dbReference type="Proteomes" id="UP000095038">
    <property type="component" value="Unassembled WGS sequence"/>
</dbReference>
<dbReference type="AlphaFoldDB" id="A0A1D2VJU0"/>
<proteinExistence type="predicted"/>
<evidence type="ECO:0000313" key="2">
    <source>
        <dbReference type="Proteomes" id="UP000095038"/>
    </source>
</evidence>
<dbReference type="RefSeq" id="XP_020048193.1">
    <property type="nucleotide sequence ID" value="XM_020192328.1"/>
</dbReference>
<protein>
    <submittedName>
        <fullName evidence="1">Uncharacterized protein</fullName>
    </submittedName>
</protein>
<evidence type="ECO:0000313" key="1">
    <source>
        <dbReference type="EMBL" id="ODV61886.1"/>
    </source>
</evidence>
<name>A0A1D2VJU0_9ASCO</name>
<reference evidence="2" key="1">
    <citation type="submission" date="2016-05" db="EMBL/GenBank/DDBJ databases">
        <title>Comparative genomics of biotechnologically important yeasts.</title>
        <authorList>
            <consortium name="DOE Joint Genome Institute"/>
            <person name="Riley R."/>
            <person name="Haridas S."/>
            <person name="Wolfe K.H."/>
            <person name="Lopes M.R."/>
            <person name="Hittinger C.T."/>
            <person name="Goker M."/>
            <person name="Salamov A."/>
            <person name="Wisecaver J."/>
            <person name="Long T.M."/>
            <person name="Aerts A.L."/>
            <person name="Barry K."/>
            <person name="Choi C."/>
            <person name="Clum A."/>
            <person name="Coughlan A.Y."/>
            <person name="Deshpande S."/>
            <person name="Douglass A.P."/>
            <person name="Hanson S.J."/>
            <person name="Klenk H.-P."/>
            <person name="Labutti K."/>
            <person name="Lapidus A."/>
            <person name="Lindquist E."/>
            <person name="Lipzen A."/>
            <person name="Meier-Kolthoff J.P."/>
            <person name="Ohm R.A."/>
            <person name="Otillar R.P."/>
            <person name="Pangilinan J."/>
            <person name="Peng Y."/>
            <person name="Rokas A."/>
            <person name="Rosa C.A."/>
            <person name="Scheuner C."/>
            <person name="Sibirny A.A."/>
            <person name="Slot J.C."/>
            <person name="Stielow J.B."/>
            <person name="Sun H."/>
            <person name="Kurtzman C.P."/>
            <person name="Blackwell M."/>
            <person name="Grigoriev I.V."/>
            <person name="Jeffries T.W."/>
        </authorList>
    </citation>
    <scope>NUCLEOTIDE SEQUENCE [LARGE SCALE GENOMIC DNA]</scope>
    <source>
        <strain evidence="2">DSM 1968</strain>
    </source>
</reference>
<gene>
    <name evidence="1" type="ORF">ASCRUDRAFT_7353</name>
</gene>
<dbReference type="InParanoid" id="A0A1D2VJU0"/>
<dbReference type="GeneID" id="30965964"/>